<dbReference type="RefSeq" id="WP_068489720.1">
    <property type="nucleotide sequence ID" value="NZ_LWQT01000037.1"/>
</dbReference>
<dbReference type="SUPFAM" id="SSF57716">
    <property type="entry name" value="Glucocorticoid receptor-like (DNA-binding domain)"/>
    <property type="match status" value="1"/>
</dbReference>
<dbReference type="PROSITE" id="PS51128">
    <property type="entry name" value="ZF_DKSA_2"/>
    <property type="match status" value="1"/>
</dbReference>
<keyword evidence="3" id="KW-0862">Zinc</keyword>
<evidence type="ECO:0000313" key="6">
    <source>
        <dbReference type="EMBL" id="OAN54154.1"/>
    </source>
</evidence>
<dbReference type="EMBL" id="LWQT01000037">
    <property type="protein sequence ID" value="OAN54154.1"/>
    <property type="molecule type" value="Genomic_DNA"/>
</dbReference>
<comment type="caution">
    <text evidence="6">The sequence shown here is derived from an EMBL/GenBank/DDBJ whole genome shotgun (WGS) entry which is preliminary data.</text>
</comment>
<dbReference type="GO" id="GO:0008270">
    <property type="term" value="F:zinc ion binding"/>
    <property type="evidence" value="ECO:0007669"/>
    <property type="project" value="UniProtKB-KW"/>
</dbReference>
<name>A0A178MVY1_9PROT</name>
<gene>
    <name evidence="6" type="ORF">A6A04_12735</name>
</gene>
<dbReference type="AlphaFoldDB" id="A0A178MVY1"/>
<evidence type="ECO:0000259" key="5">
    <source>
        <dbReference type="Pfam" id="PF01258"/>
    </source>
</evidence>
<organism evidence="6 7">
    <name type="scientific">Paramagnetospirillum marisnigri</name>
    <dbReference type="NCBI Taxonomy" id="1285242"/>
    <lineage>
        <taxon>Bacteria</taxon>
        <taxon>Pseudomonadati</taxon>
        <taxon>Pseudomonadota</taxon>
        <taxon>Alphaproteobacteria</taxon>
        <taxon>Rhodospirillales</taxon>
        <taxon>Magnetospirillaceae</taxon>
        <taxon>Paramagnetospirillum</taxon>
    </lineage>
</organism>
<evidence type="ECO:0000256" key="2">
    <source>
        <dbReference type="ARBA" id="ARBA00022771"/>
    </source>
</evidence>
<dbReference type="Gene3D" id="1.20.120.910">
    <property type="entry name" value="DksA, coiled-coil domain"/>
    <property type="match status" value="1"/>
</dbReference>
<reference evidence="6 7" key="1">
    <citation type="submission" date="2016-04" db="EMBL/GenBank/DDBJ databases">
        <title>Draft genome sequence of freshwater magnetotactic bacteria Magnetospirillum marisnigri SP-1 and Magnetospirillum moscoviense BB-1.</title>
        <authorList>
            <person name="Koziaeva V."/>
            <person name="Dziuba M.V."/>
            <person name="Ivanov T.M."/>
            <person name="Kuznetsov B."/>
            <person name="Grouzdev D.S."/>
        </authorList>
    </citation>
    <scope>NUCLEOTIDE SEQUENCE [LARGE SCALE GENOMIC DNA]</scope>
    <source>
        <strain evidence="6 7">SP-1</strain>
    </source>
</reference>
<dbReference type="InterPro" id="IPR000962">
    <property type="entry name" value="Znf_DskA_TraR"/>
</dbReference>
<dbReference type="OrthoDB" id="1121111at2"/>
<evidence type="ECO:0000256" key="1">
    <source>
        <dbReference type="ARBA" id="ARBA00022723"/>
    </source>
</evidence>
<accession>A0A178MVY1</accession>
<evidence type="ECO:0000256" key="4">
    <source>
        <dbReference type="PROSITE-ProRule" id="PRU00510"/>
    </source>
</evidence>
<dbReference type="Proteomes" id="UP000078428">
    <property type="component" value="Unassembled WGS sequence"/>
</dbReference>
<sequence length="77" mass="8679">MDDLDHAAERSQVFTEAALQTVLLRLDGPPSSGVCRSCTDPIEPQRLRANPRARLCACCAEEEEIHRLRHRRCGPRP</sequence>
<keyword evidence="2" id="KW-0863">Zinc-finger</keyword>
<keyword evidence="7" id="KW-1185">Reference proteome</keyword>
<dbReference type="Pfam" id="PF01258">
    <property type="entry name" value="zf-dskA_traR"/>
    <property type="match status" value="1"/>
</dbReference>
<proteinExistence type="predicted"/>
<keyword evidence="1" id="KW-0479">Metal-binding</keyword>
<dbReference type="STRING" id="1285242.A6A04_12735"/>
<evidence type="ECO:0000256" key="3">
    <source>
        <dbReference type="ARBA" id="ARBA00022833"/>
    </source>
</evidence>
<protein>
    <recommendedName>
        <fullName evidence="5">Zinc finger DksA/TraR C4-type domain-containing protein</fullName>
    </recommendedName>
</protein>
<evidence type="ECO:0000313" key="7">
    <source>
        <dbReference type="Proteomes" id="UP000078428"/>
    </source>
</evidence>
<feature type="domain" description="Zinc finger DksA/TraR C4-type" evidence="5">
    <location>
        <begin position="31"/>
        <end position="64"/>
    </location>
</feature>
<feature type="zinc finger region" description="dksA C4-type" evidence="4">
    <location>
        <begin position="35"/>
        <end position="59"/>
    </location>
</feature>